<feature type="non-terminal residue" evidence="1">
    <location>
        <position position="80"/>
    </location>
</feature>
<evidence type="ECO:0000313" key="1">
    <source>
        <dbReference type="EMBL" id="GAG39426.1"/>
    </source>
</evidence>
<organism evidence="1">
    <name type="scientific">marine sediment metagenome</name>
    <dbReference type="NCBI Taxonomy" id="412755"/>
    <lineage>
        <taxon>unclassified sequences</taxon>
        <taxon>metagenomes</taxon>
        <taxon>ecological metagenomes</taxon>
    </lineage>
</organism>
<gene>
    <name evidence="1" type="ORF">S01H1_63930</name>
</gene>
<reference evidence="1" key="1">
    <citation type="journal article" date="2014" name="Front. Microbiol.">
        <title>High frequency of phylogenetically diverse reductive dehalogenase-homologous genes in deep subseafloor sedimentary metagenomes.</title>
        <authorList>
            <person name="Kawai M."/>
            <person name="Futagami T."/>
            <person name="Toyoda A."/>
            <person name="Takaki Y."/>
            <person name="Nishi S."/>
            <person name="Hori S."/>
            <person name="Arai W."/>
            <person name="Tsubouchi T."/>
            <person name="Morono Y."/>
            <person name="Uchiyama I."/>
            <person name="Ito T."/>
            <person name="Fujiyama A."/>
            <person name="Inagaki F."/>
            <person name="Takami H."/>
        </authorList>
    </citation>
    <scope>NUCLEOTIDE SEQUENCE</scope>
    <source>
        <strain evidence="1">Expedition CK06-06</strain>
    </source>
</reference>
<dbReference type="AlphaFoldDB" id="X0YRU0"/>
<proteinExistence type="predicted"/>
<name>X0YRU0_9ZZZZ</name>
<accession>X0YRU0</accession>
<comment type="caution">
    <text evidence="1">The sequence shown here is derived from an EMBL/GenBank/DDBJ whole genome shotgun (WGS) entry which is preliminary data.</text>
</comment>
<protein>
    <submittedName>
        <fullName evidence="1">Uncharacterized protein</fullName>
    </submittedName>
</protein>
<sequence>MPNMIKLPVYNSGPTALQPRYTCVNVEDVYQVDKVATSGSVFDVIHIHYTTPAAITDGTTPQSGKYLRASIDYTRGTASV</sequence>
<dbReference type="EMBL" id="BARS01042099">
    <property type="protein sequence ID" value="GAG39426.1"/>
    <property type="molecule type" value="Genomic_DNA"/>
</dbReference>